<dbReference type="EMBL" id="LACB01000284">
    <property type="protein sequence ID" value="KAJ9485134.1"/>
    <property type="molecule type" value="Genomic_DNA"/>
</dbReference>
<gene>
    <name evidence="1" type="ORF">VN97_g8216</name>
</gene>
<keyword evidence="2" id="KW-1185">Reference proteome</keyword>
<name>A0AAI9TEV4_PENTH</name>
<protein>
    <submittedName>
        <fullName evidence="1">Uncharacterized protein</fullName>
    </submittedName>
</protein>
<reference evidence="1" key="1">
    <citation type="submission" date="2015-06" db="EMBL/GenBank/DDBJ databases">
        <authorList>
            <person name="Nguyen H."/>
        </authorList>
    </citation>
    <scope>NUCLEOTIDE SEQUENCE</scope>
    <source>
        <strain evidence="1">DAOM 180753</strain>
    </source>
</reference>
<sequence length="104" mass="11717">MVLGDSTRTFNEKGDHFLLEKGNTPNATKSATRITRVELRSCLRLKTTMGKKIPVSSRIPPPSPHNARVEIAGHRQASLSAVVYSLYKRAKQKRICQVKPSFRR</sequence>
<evidence type="ECO:0000313" key="2">
    <source>
        <dbReference type="Proteomes" id="UP001227192"/>
    </source>
</evidence>
<dbReference type="AlphaFoldDB" id="A0AAI9TEV4"/>
<dbReference type="Proteomes" id="UP001227192">
    <property type="component" value="Unassembled WGS sequence"/>
</dbReference>
<comment type="caution">
    <text evidence="1">The sequence shown here is derived from an EMBL/GenBank/DDBJ whole genome shotgun (WGS) entry which is preliminary data.</text>
</comment>
<reference evidence="1" key="2">
    <citation type="journal article" date="2016" name="Fungal Biol.">
        <title>Ochratoxin A production by Penicillium thymicola.</title>
        <authorList>
            <person name="Nguyen H.D.T."/>
            <person name="McMullin D.R."/>
            <person name="Ponomareva E."/>
            <person name="Riley R."/>
            <person name="Pomraning K.R."/>
            <person name="Baker S.E."/>
            <person name="Seifert K.A."/>
        </authorList>
    </citation>
    <scope>NUCLEOTIDE SEQUENCE</scope>
    <source>
        <strain evidence="1">DAOM 180753</strain>
    </source>
</reference>
<evidence type="ECO:0000313" key="1">
    <source>
        <dbReference type="EMBL" id="KAJ9485134.1"/>
    </source>
</evidence>
<accession>A0AAI9TEV4</accession>
<organism evidence="1 2">
    <name type="scientific">Penicillium thymicola</name>
    <dbReference type="NCBI Taxonomy" id="293382"/>
    <lineage>
        <taxon>Eukaryota</taxon>
        <taxon>Fungi</taxon>
        <taxon>Dikarya</taxon>
        <taxon>Ascomycota</taxon>
        <taxon>Pezizomycotina</taxon>
        <taxon>Eurotiomycetes</taxon>
        <taxon>Eurotiomycetidae</taxon>
        <taxon>Eurotiales</taxon>
        <taxon>Aspergillaceae</taxon>
        <taxon>Penicillium</taxon>
    </lineage>
</organism>
<proteinExistence type="predicted"/>